<dbReference type="Pfam" id="PF06620">
    <property type="entry name" value="DUF1150"/>
    <property type="match status" value="1"/>
</dbReference>
<reference evidence="2" key="1">
    <citation type="submission" date="2016-11" db="EMBL/GenBank/DDBJ databases">
        <authorList>
            <person name="Varghese N."/>
            <person name="Submissions S."/>
        </authorList>
    </citation>
    <scope>NUCLEOTIDE SEQUENCE [LARGE SCALE GENOMIC DNA]</scope>
    <source>
        <strain evidence="2">DSM 29440</strain>
    </source>
</reference>
<dbReference type="RefSeq" id="WP_074256662.1">
    <property type="nucleotide sequence ID" value="NZ_FSRL01000001.1"/>
</dbReference>
<proteinExistence type="predicted"/>
<accession>A0A1N6GPS3</accession>
<keyword evidence="2" id="KW-1185">Reference proteome</keyword>
<evidence type="ECO:0008006" key="3">
    <source>
        <dbReference type="Google" id="ProtNLM"/>
    </source>
</evidence>
<dbReference type="AlphaFoldDB" id="A0A1N6GPS3"/>
<dbReference type="OrthoDB" id="7205167at2"/>
<evidence type="ECO:0000313" key="2">
    <source>
        <dbReference type="Proteomes" id="UP000184932"/>
    </source>
</evidence>
<dbReference type="EMBL" id="FSRL01000001">
    <property type="protein sequence ID" value="SIO09457.1"/>
    <property type="molecule type" value="Genomic_DNA"/>
</dbReference>
<evidence type="ECO:0000313" key="1">
    <source>
        <dbReference type="EMBL" id="SIO09457.1"/>
    </source>
</evidence>
<organism evidence="1 2">
    <name type="scientific">Vannielia litorea</name>
    <dbReference type="NCBI Taxonomy" id="1217970"/>
    <lineage>
        <taxon>Bacteria</taxon>
        <taxon>Pseudomonadati</taxon>
        <taxon>Pseudomonadota</taxon>
        <taxon>Alphaproteobacteria</taxon>
        <taxon>Rhodobacterales</taxon>
        <taxon>Paracoccaceae</taxon>
        <taxon>Vannielia</taxon>
    </lineage>
</organism>
<dbReference type="InterPro" id="IPR009531">
    <property type="entry name" value="DUF1150"/>
</dbReference>
<dbReference type="STRING" id="1217970.SAMN05444002_2669"/>
<sequence>MDTKFAETEETLVGRPIVYVRKVEADDLPEEVRAQARASGEIYAVHNTEGERLALVQGRQLAFILARQHDMTPVTVH</sequence>
<name>A0A1N6GPS3_9RHOB</name>
<gene>
    <name evidence="1" type="ORF">SAMN05444002_2669</name>
</gene>
<dbReference type="Proteomes" id="UP000184932">
    <property type="component" value="Unassembled WGS sequence"/>
</dbReference>
<protein>
    <recommendedName>
        <fullName evidence="3">DUF1150 family protein</fullName>
    </recommendedName>
</protein>